<dbReference type="Gene3D" id="1.20.1280.50">
    <property type="match status" value="1"/>
</dbReference>
<dbReference type="AlphaFoldDB" id="A0A7R8AN95"/>
<dbReference type="SUPFAM" id="SSF81383">
    <property type="entry name" value="F-box domain"/>
    <property type="match status" value="1"/>
</dbReference>
<evidence type="ECO:0000259" key="3">
    <source>
        <dbReference type="PROSITE" id="PS50181"/>
    </source>
</evidence>
<organism evidence="4 5">
    <name type="scientific">Aspergillus puulaauensis</name>
    <dbReference type="NCBI Taxonomy" id="1220207"/>
    <lineage>
        <taxon>Eukaryota</taxon>
        <taxon>Fungi</taxon>
        <taxon>Dikarya</taxon>
        <taxon>Ascomycota</taxon>
        <taxon>Pezizomycotina</taxon>
        <taxon>Eurotiomycetes</taxon>
        <taxon>Eurotiomycetidae</taxon>
        <taxon>Eurotiales</taxon>
        <taxon>Aspergillaceae</taxon>
        <taxon>Aspergillus</taxon>
    </lineage>
</organism>
<dbReference type="Gene3D" id="3.80.10.10">
    <property type="entry name" value="Ribonuclease Inhibitor"/>
    <property type="match status" value="1"/>
</dbReference>
<dbReference type="InterPro" id="IPR032675">
    <property type="entry name" value="LRR_dom_sf"/>
</dbReference>
<protein>
    <recommendedName>
        <fullName evidence="3">F-box domain-containing protein</fullName>
    </recommendedName>
</protein>
<dbReference type="KEGG" id="apuu:APUU_31575A"/>
<evidence type="ECO:0000256" key="1">
    <source>
        <dbReference type="ARBA" id="ARBA00022737"/>
    </source>
</evidence>
<dbReference type="GO" id="GO:0051879">
    <property type="term" value="F:Hsp90 protein binding"/>
    <property type="evidence" value="ECO:0007669"/>
    <property type="project" value="TreeGrafter"/>
</dbReference>
<reference evidence="4" key="2">
    <citation type="submission" date="2021-02" db="EMBL/GenBank/DDBJ databases">
        <title>Aspergillus puulaauensis MK2 genome sequence.</title>
        <authorList>
            <person name="Futagami T."/>
            <person name="Mori K."/>
            <person name="Kadooka C."/>
            <person name="Tanaka T."/>
        </authorList>
    </citation>
    <scope>NUCLEOTIDE SEQUENCE</scope>
    <source>
        <strain evidence="4">MK2</strain>
    </source>
</reference>
<dbReference type="FunFam" id="1.25.40.10:FF:001514">
    <property type="entry name" value="Leucine Rich Repeat domain protein (AFU_orthologue AFUA_7G02000)"/>
    <property type="match status" value="1"/>
</dbReference>
<dbReference type="PANTHER" id="PTHR22904:SF523">
    <property type="entry name" value="STRESS-INDUCED-PHOSPHOPROTEIN 1"/>
    <property type="match status" value="1"/>
</dbReference>
<dbReference type="SUPFAM" id="SSF48452">
    <property type="entry name" value="TPR-like"/>
    <property type="match status" value="1"/>
</dbReference>
<accession>A0A7R8AN95</accession>
<dbReference type="InterPro" id="IPR011990">
    <property type="entry name" value="TPR-like_helical_dom_sf"/>
</dbReference>
<feature type="domain" description="F-box" evidence="3">
    <location>
        <begin position="132"/>
        <end position="179"/>
    </location>
</feature>
<dbReference type="PROSITE" id="PS50181">
    <property type="entry name" value="FBOX"/>
    <property type="match status" value="1"/>
</dbReference>
<evidence type="ECO:0000313" key="5">
    <source>
        <dbReference type="Proteomes" id="UP000654913"/>
    </source>
</evidence>
<proteinExistence type="predicted"/>
<reference evidence="4" key="1">
    <citation type="submission" date="2021-01" db="EMBL/GenBank/DDBJ databases">
        <authorList>
            <consortium name="Aspergillus puulaauensis MK2 genome sequencing consortium"/>
            <person name="Kazuki M."/>
            <person name="Futagami T."/>
        </authorList>
    </citation>
    <scope>NUCLEOTIDE SEQUENCE</scope>
    <source>
        <strain evidence="4">MK2</strain>
    </source>
</reference>
<dbReference type="PANTHER" id="PTHR22904">
    <property type="entry name" value="TPR REPEAT CONTAINING PROTEIN"/>
    <property type="match status" value="1"/>
</dbReference>
<name>A0A7R8AN95_9EURO</name>
<keyword evidence="1" id="KW-0677">Repeat</keyword>
<evidence type="ECO:0000256" key="2">
    <source>
        <dbReference type="ARBA" id="ARBA00022803"/>
    </source>
</evidence>
<sequence>MGSRGEAALLQRQGQNLYGQGNLDGAVSAFTEALKCPDVDALSVLDNRAATYTKLLRYEQALKDARQMIKRDKQDERGYLRCAKALLLDGKPEKAREVYAYALKSLPKDNSRRQVLEQMHSKLHDKLVSKCYDPFTVFPLEIARMVLEHFEFKQIVAILRVSKGWDRFLSSMRDLWMRVDFSGARGKIHWSSALAYIRRSKAMLTEAIVTNLTKASIRKVLEYISRCPNLQHLGILSPSSPNDIYELFKGCKKLKTLLISSDTTIPQSTLTKLLASFPKLERIEIHNATKSREADVHWPPALPNLQSITLGTTESGVHENYIPALYIPRLIDPTTPLPISNLTSLRLHSNPKIFVPYPPFFNPADLPHLQKLDISGLYIGGTFGLPPTLQFLRIRGGAAIEALPFATPITTIDENNGQLLPLHLPKLTTLIFSDVPWVTHLTLMAFVANAEAPLEVLHVDSCFRVPAAILVSILREHGAHLNTLNVAHIMGIQDSTVAALVEGVRSLNVLNLAYTDITGITVKALADAQVAEDKANVACLYVKGCEGISSDAIDYGRAKGLVIVT</sequence>
<dbReference type="OrthoDB" id="629492at2759"/>
<gene>
    <name evidence="4" type="ORF">APUU_31575A</name>
</gene>
<dbReference type="InterPro" id="IPR036047">
    <property type="entry name" value="F-box-like_dom_sf"/>
</dbReference>
<dbReference type="Gene3D" id="1.25.40.10">
    <property type="entry name" value="Tetratricopeptide repeat domain"/>
    <property type="match status" value="1"/>
</dbReference>
<dbReference type="GeneID" id="64973355"/>
<dbReference type="InterPro" id="IPR019734">
    <property type="entry name" value="TPR_rpt"/>
</dbReference>
<dbReference type="InterPro" id="IPR001810">
    <property type="entry name" value="F-box_dom"/>
</dbReference>
<dbReference type="SUPFAM" id="SSF52047">
    <property type="entry name" value="RNI-like"/>
    <property type="match status" value="2"/>
</dbReference>
<keyword evidence="2" id="KW-0802">TPR repeat</keyword>
<dbReference type="Proteomes" id="UP000654913">
    <property type="component" value="Chromosome 3"/>
</dbReference>
<evidence type="ECO:0000313" key="4">
    <source>
        <dbReference type="EMBL" id="BCS23350.1"/>
    </source>
</evidence>
<keyword evidence="5" id="KW-1185">Reference proteome</keyword>
<dbReference type="SMART" id="SM00028">
    <property type="entry name" value="TPR"/>
    <property type="match status" value="3"/>
</dbReference>
<dbReference type="RefSeq" id="XP_041555544.1">
    <property type="nucleotide sequence ID" value="XM_041702794.1"/>
</dbReference>
<dbReference type="EMBL" id="AP024445">
    <property type="protein sequence ID" value="BCS23350.1"/>
    <property type="molecule type" value="Genomic_DNA"/>
</dbReference>